<dbReference type="Proteomes" id="UP000053555">
    <property type="component" value="Unassembled WGS sequence"/>
</dbReference>
<dbReference type="PANTHER" id="PTHR36707:SF1">
    <property type="entry name" value="T20M3.17 PROTEIN"/>
    <property type="match status" value="1"/>
</dbReference>
<dbReference type="EMBL" id="KN646814">
    <property type="protein sequence ID" value="KHN37778.1"/>
    <property type="molecule type" value="Genomic_DNA"/>
</dbReference>
<reference evidence="1" key="1">
    <citation type="submission" date="2014-07" db="EMBL/GenBank/DDBJ databases">
        <title>Identification of a novel salt tolerance gene in wild soybean by whole-genome sequencing.</title>
        <authorList>
            <person name="Lam H.-M."/>
            <person name="Qi X."/>
            <person name="Li M.-W."/>
            <person name="Liu X."/>
            <person name="Xie M."/>
            <person name="Ni M."/>
            <person name="Xu X."/>
        </authorList>
    </citation>
    <scope>NUCLEOTIDE SEQUENCE [LARGE SCALE GENOMIC DNA]</scope>
    <source>
        <tissue evidence="1">Root</tissue>
    </source>
</reference>
<evidence type="ECO:0000313" key="1">
    <source>
        <dbReference type="EMBL" id="KHN37778.1"/>
    </source>
</evidence>
<gene>
    <name evidence="1" type="ORF">glysoja_046310</name>
</gene>
<proteinExistence type="predicted"/>
<organism evidence="1">
    <name type="scientific">Glycine soja</name>
    <name type="common">Wild soybean</name>
    <dbReference type="NCBI Taxonomy" id="3848"/>
    <lineage>
        <taxon>Eukaryota</taxon>
        <taxon>Viridiplantae</taxon>
        <taxon>Streptophyta</taxon>
        <taxon>Embryophyta</taxon>
        <taxon>Tracheophyta</taxon>
        <taxon>Spermatophyta</taxon>
        <taxon>Magnoliopsida</taxon>
        <taxon>eudicotyledons</taxon>
        <taxon>Gunneridae</taxon>
        <taxon>Pentapetalae</taxon>
        <taxon>rosids</taxon>
        <taxon>fabids</taxon>
        <taxon>Fabales</taxon>
        <taxon>Fabaceae</taxon>
        <taxon>Papilionoideae</taxon>
        <taxon>50 kb inversion clade</taxon>
        <taxon>NPAAA clade</taxon>
        <taxon>indigoferoid/millettioid clade</taxon>
        <taxon>Phaseoleae</taxon>
        <taxon>Glycine</taxon>
        <taxon>Glycine subgen. Soja</taxon>
    </lineage>
</organism>
<protein>
    <submittedName>
        <fullName evidence="1">Uncharacterized protein</fullName>
    </submittedName>
</protein>
<sequence>MLCASTNSDTICLVIIQDQTRYAIHYGKPSSRLINVQMRCMEVHIQPNHHDDLLGYFSLDQEAEIPIEALVGLKEFDGHEGLHSEFNGDDVFMLEESLLITHRSKCVVSKRDEY</sequence>
<name>A0A0B2RZG7_GLYSO</name>
<accession>A0A0B2RZG7</accession>
<dbReference type="AlphaFoldDB" id="A0A0B2RZG7"/>
<dbReference type="PANTHER" id="PTHR36707">
    <property type="entry name" value="T20M3.17 PROTEIN"/>
    <property type="match status" value="1"/>
</dbReference>